<dbReference type="GO" id="GO:0003676">
    <property type="term" value="F:nucleic acid binding"/>
    <property type="evidence" value="ECO:0007669"/>
    <property type="project" value="InterPro"/>
</dbReference>
<evidence type="ECO:0000256" key="3">
    <source>
        <dbReference type="ARBA" id="ARBA00022801"/>
    </source>
</evidence>
<name>A0A9W9SFM7_9EURO</name>
<feature type="domain" description="Helicase C-terminal" evidence="11">
    <location>
        <begin position="390"/>
        <end position="538"/>
    </location>
</feature>
<dbReference type="SMART" id="SM00490">
    <property type="entry name" value="HELICc"/>
    <property type="match status" value="1"/>
</dbReference>
<feature type="domain" description="DEAD-box RNA helicase Q" evidence="12">
    <location>
        <begin position="134"/>
        <end position="162"/>
    </location>
</feature>
<dbReference type="PROSITE" id="PS51192">
    <property type="entry name" value="HELICASE_ATP_BIND_1"/>
    <property type="match status" value="1"/>
</dbReference>
<feature type="region of interest" description="Disordered" evidence="9">
    <location>
        <begin position="532"/>
        <end position="588"/>
    </location>
</feature>
<feature type="compositionally biased region" description="Basic and acidic residues" evidence="9">
    <location>
        <begin position="16"/>
        <end position="25"/>
    </location>
</feature>
<dbReference type="AlphaFoldDB" id="A0A9W9SFM7"/>
<dbReference type="InterPro" id="IPR027417">
    <property type="entry name" value="P-loop_NTPase"/>
</dbReference>
<evidence type="ECO:0000259" key="12">
    <source>
        <dbReference type="PROSITE" id="PS51195"/>
    </source>
</evidence>
<comment type="catalytic activity">
    <reaction evidence="6">
        <text>ATP + H2O = ADP + phosphate + H(+)</text>
        <dbReference type="Rhea" id="RHEA:13065"/>
        <dbReference type="ChEBI" id="CHEBI:15377"/>
        <dbReference type="ChEBI" id="CHEBI:15378"/>
        <dbReference type="ChEBI" id="CHEBI:30616"/>
        <dbReference type="ChEBI" id="CHEBI:43474"/>
        <dbReference type="ChEBI" id="CHEBI:456216"/>
        <dbReference type="EC" id="3.6.4.13"/>
    </reaction>
</comment>
<evidence type="ECO:0000259" key="11">
    <source>
        <dbReference type="PROSITE" id="PS51194"/>
    </source>
</evidence>
<dbReference type="CDD" id="cd18787">
    <property type="entry name" value="SF2_C_DEAD"/>
    <property type="match status" value="1"/>
</dbReference>
<proteinExistence type="inferred from homology"/>
<evidence type="ECO:0000256" key="1">
    <source>
        <dbReference type="ARBA" id="ARBA00012552"/>
    </source>
</evidence>
<dbReference type="PANTHER" id="PTHR47958">
    <property type="entry name" value="ATP-DEPENDENT RNA HELICASE DBP3"/>
    <property type="match status" value="1"/>
</dbReference>
<evidence type="ECO:0000256" key="8">
    <source>
        <dbReference type="RuleBase" id="RU000492"/>
    </source>
</evidence>
<evidence type="ECO:0000259" key="10">
    <source>
        <dbReference type="PROSITE" id="PS51192"/>
    </source>
</evidence>
<keyword evidence="2 8" id="KW-0547">Nucleotide-binding</keyword>
<dbReference type="PROSITE" id="PS51194">
    <property type="entry name" value="HELICASE_CTER"/>
    <property type="match status" value="1"/>
</dbReference>
<dbReference type="GO" id="GO:0016787">
    <property type="term" value="F:hydrolase activity"/>
    <property type="evidence" value="ECO:0007669"/>
    <property type="project" value="UniProtKB-KW"/>
</dbReference>
<dbReference type="Proteomes" id="UP001147782">
    <property type="component" value="Unassembled WGS sequence"/>
</dbReference>
<feature type="region of interest" description="Disordered" evidence="9">
    <location>
        <begin position="1"/>
        <end position="51"/>
    </location>
</feature>
<dbReference type="Gene3D" id="3.40.50.300">
    <property type="entry name" value="P-loop containing nucleotide triphosphate hydrolases"/>
    <property type="match status" value="2"/>
</dbReference>
<evidence type="ECO:0000256" key="5">
    <source>
        <dbReference type="ARBA" id="ARBA00022840"/>
    </source>
</evidence>
<evidence type="ECO:0000256" key="2">
    <source>
        <dbReference type="ARBA" id="ARBA00022741"/>
    </source>
</evidence>
<dbReference type="Pfam" id="PF00271">
    <property type="entry name" value="Helicase_C"/>
    <property type="match status" value="1"/>
</dbReference>
<dbReference type="OrthoDB" id="196131at2759"/>
<feature type="compositionally biased region" description="Acidic residues" evidence="9">
    <location>
        <begin position="547"/>
        <end position="559"/>
    </location>
</feature>
<dbReference type="SUPFAM" id="SSF52540">
    <property type="entry name" value="P-loop containing nucleoside triphosphate hydrolases"/>
    <property type="match status" value="1"/>
</dbReference>
<reference evidence="13" key="2">
    <citation type="journal article" date="2023" name="IMA Fungus">
        <title>Comparative genomic study of the Penicillium genus elucidates a diverse pangenome and 15 lateral gene transfer events.</title>
        <authorList>
            <person name="Petersen C."/>
            <person name="Sorensen T."/>
            <person name="Nielsen M.R."/>
            <person name="Sondergaard T.E."/>
            <person name="Sorensen J.L."/>
            <person name="Fitzpatrick D.A."/>
            <person name="Frisvad J.C."/>
            <person name="Nielsen K.L."/>
        </authorList>
    </citation>
    <scope>NUCLEOTIDE SEQUENCE</scope>
    <source>
        <strain evidence="13">IBT 29864</strain>
    </source>
</reference>
<sequence length="588" mass="66400">MDSWGEVNDALQDVTNKPDEPVADNHDDDDEQMPAEVDKPARNPRDAGWTEPVPFRYETWTNKDFTGWASAAARYEWKDEYGDVGPRNDELEKQLFGGEFMSRAGHRFEDLKQSREPEPYSVSIESELKLQAIATFDDAGLHPVLRQNLELCMYVWPTAIQCYTIPALKEGRDVIGIAQTGSGKTGAFLIPILSKLMGKAKKLAAARPNIAEGWNPKEHAVTAEPLVLIVCPTRELANQIFDDARRLCYRSMLRPCVVYGGAPGGLQREELQKGCDILIGTPGRILDFMRQPRVLSLRRVRYTVIDEADELLQADWEADFNKLMAGGDLNEDSDHRYLMFSASFNKDCRKLAAKFLSKDYVRIRISRPGSVVQHIHQEVLWVDGHRKKEALYDLLVDLRPTRTLIFVNSKKDVDFIDDYLFNHGLPTTSMHGDRLQQEREDAIRSFRTAQCPIMITTGVSARGLDIVNIMHVINFDLPRAAQGGITEYMHRIGRTARIGNEGLATSFYNDRDEELAPDLVKLLMESNQPIPEFLESFRPSEAKLSFDDDTTDSEAEDAKEDNNGAWAPDSDDDEKGDNNNEGDDAPWG</sequence>
<dbReference type="EC" id="3.6.4.13" evidence="1"/>
<comment type="caution">
    <text evidence="13">The sequence shown here is derived from an EMBL/GenBank/DDBJ whole genome shotgun (WGS) entry which is preliminary data.</text>
</comment>
<evidence type="ECO:0000256" key="7">
    <source>
        <dbReference type="PROSITE-ProRule" id="PRU00552"/>
    </source>
</evidence>
<comment type="similarity">
    <text evidence="8">Belongs to the DEAD box helicase family.</text>
</comment>
<feature type="compositionally biased region" description="Basic and acidic residues" evidence="9">
    <location>
        <begin position="36"/>
        <end position="45"/>
    </location>
</feature>
<dbReference type="GO" id="GO:0005524">
    <property type="term" value="F:ATP binding"/>
    <property type="evidence" value="ECO:0007669"/>
    <property type="project" value="UniProtKB-KW"/>
</dbReference>
<feature type="compositionally biased region" description="Acidic residues" evidence="9">
    <location>
        <begin position="569"/>
        <end position="588"/>
    </location>
</feature>
<keyword evidence="14" id="KW-1185">Reference proteome</keyword>
<dbReference type="GO" id="GO:0003724">
    <property type="term" value="F:RNA helicase activity"/>
    <property type="evidence" value="ECO:0007669"/>
    <property type="project" value="UniProtKB-EC"/>
</dbReference>
<evidence type="ECO:0000313" key="13">
    <source>
        <dbReference type="EMBL" id="KAJ5377525.1"/>
    </source>
</evidence>
<dbReference type="EMBL" id="JAPZBS010000004">
    <property type="protein sequence ID" value="KAJ5377525.1"/>
    <property type="molecule type" value="Genomic_DNA"/>
</dbReference>
<reference evidence="13" key="1">
    <citation type="submission" date="2022-11" db="EMBL/GenBank/DDBJ databases">
        <authorList>
            <person name="Petersen C."/>
        </authorList>
    </citation>
    <scope>NUCLEOTIDE SEQUENCE</scope>
    <source>
        <strain evidence="13">IBT 29864</strain>
    </source>
</reference>
<dbReference type="GeneID" id="81437042"/>
<dbReference type="RefSeq" id="XP_056556388.1">
    <property type="nucleotide sequence ID" value="XM_056697863.1"/>
</dbReference>
<dbReference type="InterPro" id="IPR001650">
    <property type="entry name" value="Helicase_C-like"/>
</dbReference>
<organism evidence="13 14">
    <name type="scientific">Penicillium cataractarum</name>
    <dbReference type="NCBI Taxonomy" id="2100454"/>
    <lineage>
        <taxon>Eukaryota</taxon>
        <taxon>Fungi</taxon>
        <taxon>Dikarya</taxon>
        <taxon>Ascomycota</taxon>
        <taxon>Pezizomycotina</taxon>
        <taxon>Eurotiomycetes</taxon>
        <taxon>Eurotiomycetidae</taxon>
        <taxon>Eurotiales</taxon>
        <taxon>Aspergillaceae</taxon>
        <taxon>Penicillium</taxon>
    </lineage>
</organism>
<evidence type="ECO:0000256" key="9">
    <source>
        <dbReference type="SAM" id="MobiDB-lite"/>
    </source>
</evidence>
<protein>
    <recommendedName>
        <fullName evidence="1">RNA helicase</fullName>
        <ecNumber evidence="1">3.6.4.13</ecNumber>
    </recommendedName>
</protein>
<accession>A0A9W9SFM7</accession>
<keyword evidence="4 8" id="KW-0347">Helicase</keyword>
<evidence type="ECO:0000256" key="4">
    <source>
        <dbReference type="ARBA" id="ARBA00022806"/>
    </source>
</evidence>
<dbReference type="PROSITE" id="PS00039">
    <property type="entry name" value="DEAD_ATP_HELICASE"/>
    <property type="match status" value="1"/>
</dbReference>
<dbReference type="InterPro" id="IPR000629">
    <property type="entry name" value="RNA-helicase_DEAD-box_CS"/>
</dbReference>
<dbReference type="InterPro" id="IPR014001">
    <property type="entry name" value="Helicase_ATP-bd"/>
</dbReference>
<keyword evidence="5 8" id="KW-0067">ATP-binding</keyword>
<dbReference type="InterPro" id="IPR014014">
    <property type="entry name" value="RNA_helicase_DEAD_Q_motif"/>
</dbReference>
<keyword evidence="3 8" id="KW-0378">Hydrolase</keyword>
<dbReference type="InterPro" id="IPR011545">
    <property type="entry name" value="DEAD/DEAH_box_helicase_dom"/>
</dbReference>
<dbReference type="SMART" id="SM00487">
    <property type="entry name" value="DEXDc"/>
    <property type="match status" value="1"/>
</dbReference>
<feature type="short sequence motif" description="Q motif" evidence="7">
    <location>
        <begin position="134"/>
        <end position="162"/>
    </location>
</feature>
<gene>
    <name evidence="13" type="ORF">N7496_004934</name>
</gene>
<evidence type="ECO:0000313" key="14">
    <source>
        <dbReference type="Proteomes" id="UP001147782"/>
    </source>
</evidence>
<dbReference type="PROSITE" id="PS51195">
    <property type="entry name" value="Q_MOTIF"/>
    <property type="match status" value="1"/>
</dbReference>
<evidence type="ECO:0000256" key="6">
    <source>
        <dbReference type="ARBA" id="ARBA00047984"/>
    </source>
</evidence>
<feature type="domain" description="Helicase ATP-binding" evidence="10">
    <location>
        <begin position="165"/>
        <end position="362"/>
    </location>
</feature>
<dbReference type="Pfam" id="PF00270">
    <property type="entry name" value="DEAD"/>
    <property type="match status" value="1"/>
</dbReference>